<dbReference type="RefSeq" id="WP_073091268.1">
    <property type="nucleotide sequence ID" value="NZ_FRBC01000022.1"/>
</dbReference>
<organism evidence="2 3">
    <name type="scientific">Selenomonas ruminantium</name>
    <dbReference type="NCBI Taxonomy" id="971"/>
    <lineage>
        <taxon>Bacteria</taxon>
        <taxon>Bacillati</taxon>
        <taxon>Bacillota</taxon>
        <taxon>Negativicutes</taxon>
        <taxon>Selenomonadales</taxon>
        <taxon>Selenomonadaceae</taxon>
        <taxon>Selenomonas</taxon>
    </lineage>
</organism>
<dbReference type="Pfam" id="PF13186">
    <property type="entry name" value="SPASM"/>
    <property type="match status" value="1"/>
</dbReference>
<dbReference type="InterPro" id="IPR050377">
    <property type="entry name" value="Radical_SAM_PqqE_MftC-like"/>
</dbReference>
<protein>
    <submittedName>
        <fullName evidence="2">Iron-sulfur cluster-binding domain-containing protein</fullName>
    </submittedName>
</protein>
<gene>
    <name evidence="2" type="ORF">SAMN05216582_12217</name>
</gene>
<evidence type="ECO:0000313" key="2">
    <source>
        <dbReference type="EMBL" id="SHK87969.1"/>
    </source>
</evidence>
<dbReference type="SUPFAM" id="SSF102114">
    <property type="entry name" value="Radical SAM enzymes"/>
    <property type="match status" value="1"/>
</dbReference>
<dbReference type="InterPro" id="IPR023885">
    <property type="entry name" value="4Fe4S-binding_SPASM_dom"/>
</dbReference>
<dbReference type="CDD" id="cd21109">
    <property type="entry name" value="SPASM"/>
    <property type="match status" value="1"/>
</dbReference>
<feature type="domain" description="4Fe4S-binding SPASM" evidence="1">
    <location>
        <begin position="11"/>
        <end position="69"/>
    </location>
</feature>
<sequence>MRICERALNFIQIINAEGIVRNCSWQYDGGVIGKLSEASMEEIYNSEEANLIRKKHFDKDYSNCNPNACPYVANNNVDKHSLNVDEVPKFPQELHLAYENVCNYHCVTCTIPSCMEYNRSRQEILEQQYNHIDNELKKVLPYVKHLTANGLGEFFVSKHIMRLMQNWEPNYPAKECRAGIETNGSLFNEKNWKKVENLSRFNLEVAITVMSFEEEAYQYLSGTKLPVSNIIDNLRFVKELRERGIINHLELATVYQEGNFRTLPEFSRRCIEEFGADYVRLRPYEPWVDPGLDDWMKDVRNADNPYHGEFLQVMKHEIFKHPKVHDWGGGKESGLGKAIYPKSMSQFRLMDKILCIDDFSDRVKNVLDSETVMIYAMTTAGRFLTKILSKDMIVPYLMDRGQSGNVYQNIPIMGVSNFDHLDKDLPVIIALTTKSAIMVKEMLKRAGYKRKIVTIDELMVLIA</sequence>
<accession>A0A1M6W2R6</accession>
<dbReference type="Gene3D" id="3.20.20.70">
    <property type="entry name" value="Aldolase class I"/>
    <property type="match status" value="1"/>
</dbReference>
<evidence type="ECO:0000259" key="1">
    <source>
        <dbReference type="Pfam" id="PF13186"/>
    </source>
</evidence>
<name>A0A1M6W2R6_SELRU</name>
<dbReference type="Proteomes" id="UP000184263">
    <property type="component" value="Unassembled WGS sequence"/>
</dbReference>
<dbReference type="InterPro" id="IPR058240">
    <property type="entry name" value="rSAM_sf"/>
</dbReference>
<dbReference type="AlphaFoldDB" id="A0A1M6W2R6"/>
<evidence type="ECO:0000313" key="3">
    <source>
        <dbReference type="Proteomes" id="UP000184263"/>
    </source>
</evidence>
<reference evidence="2 3" key="1">
    <citation type="submission" date="2016-11" db="EMBL/GenBank/DDBJ databases">
        <authorList>
            <person name="Jaros S."/>
            <person name="Januszkiewicz K."/>
            <person name="Wedrychowicz H."/>
        </authorList>
    </citation>
    <scope>NUCLEOTIDE SEQUENCE [LARGE SCALE GENOMIC DNA]</scope>
    <source>
        <strain evidence="2 3">HD4</strain>
    </source>
</reference>
<proteinExistence type="predicted"/>
<dbReference type="PANTHER" id="PTHR11228:SF7">
    <property type="entry name" value="PQQA PEPTIDE CYCLASE"/>
    <property type="match status" value="1"/>
</dbReference>
<dbReference type="InterPro" id="IPR013785">
    <property type="entry name" value="Aldolase_TIM"/>
</dbReference>
<dbReference type="PANTHER" id="PTHR11228">
    <property type="entry name" value="RADICAL SAM DOMAIN PROTEIN"/>
    <property type="match status" value="1"/>
</dbReference>
<dbReference type="EMBL" id="FRBC01000022">
    <property type="protein sequence ID" value="SHK87969.1"/>
    <property type="molecule type" value="Genomic_DNA"/>
</dbReference>
<dbReference type="CDD" id="cd01335">
    <property type="entry name" value="Radical_SAM"/>
    <property type="match status" value="1"/>
</dbReference>